<dbReference type="InterPro" id="IPR050681">
    <property type="entry name" value="CDF/SLC30A"/>
</dbReference>
<evidence type="ECO:0000256" key="6">
    <source>
        <dbReference type="SAM" id="Phobius"/>
    </source>
</evidence>
<keyword evidence="4 6" id="KW-1133">Transmembrane helix</keyword>
<feature type="transmembrane region" description="Helical" evidence="6">
    <location>
        <begin position="156"/>
        <end position="174"/>
    </location>
</feature>
<feature type="transmembrane region" description="Helical" evidence="6">
    <location>
        <begin position="132"/>
        <end position="150"/>
    </location>
</feature>
<dbReference type="InterPro" id="IPR027469">
    <property type="entry name" value="Cation_efflux_TMD_sf"/>
</dbReference>
<evidence type="ECO:0000313" key="8">
    <source>
        <dbReference type="EMBL" id="EMD83344.1"/>
    </source>
</evidence>
<comment type="subcellular location">
    <subcellularLocation>
        <location evidence="1">Membrane</location>
        <topology evidence="1">Multi-pass membrane protein</topology>
    </subcellularLocation>
</comment>
<name>M2T9V0_9SPHN</name>
<evidence type="ECO:0000313" key="9">
    <source>
        <dbReference type="Proteomes" id="UP000011717"/>
    </source>
</evidence>
<accession>M2T9V0</accession>
<dbReference type="Pfam" id="PF01545">
    <property type="entry name" value="Cation_efflux"/>
    <property type="match status" value="1"/>
</dbReference>
<dbReference type="Gene3D" id="1.20.1510.10">
    <property type="entry name" value="Cation efflux protein transmembrane domain"/>
    <property type="match status" value="1"/>
</dbReference>
<dbReference type="InterPro" id="IPR002524">
    <property type="entry name" value="Cation_efflux"/>
</dbReference>
<evidence type="ECO:0000256" key="5">
    <source>
        <dbReference type="ARBA" id="ARBA00023136"/>
    </source>
</evidence>
<keyword evidence="3" id="KW-0862">Zinc</keyword>
<organism evidence="8 9">
    <name type="scientific">Pacificimonas flava</name>
    <dbReference type="NCBI Taxonomy" id="1234595"/>
    <lineage>
        <taxon>Bacteria</taxon>
        <taxon>Pseudomonadati</taxon>
        <taxon>Pseudomonadota</taxon>
        <taxon>Alphaproteobacteria</taxon>
        <taxon>Sphingomonadales</taxon>
        <taxon>Sphingosinicellaceae</taxon>
        <taxon>Pacificimonas</taxon>
    </lineage>
</organism>
<keyword evidence="9" id="KW-1185">Reference proteome</keyword>
<dbReference type="AlphaFoldDB" id="M2T9V0"/>
<dbReference type="GO" id="GO:0005886">
    <property type="term" value="C:plasma membrane"/>
    <property type="evidence" value="ECO:0007669"/>
    <property type="project" value="TreeGrafter"/>
</dbReference>
<dbReference type="PATRIC" id="fig|1234595.3.peg.1247"/>
<keyword evidence="3" id="KW-0406">Ion transport</keyword>
<feature type="domain" description="Cation efflux protein transmembrane" evidence="7">
    <location>
        <begin position="2"/>
        <end position="181"/>
    </location>
</feature>
<dbReference type="SUPFAM" id="SSF161111">
    <property type="entry name" value="Cation efflux protein transmembrane domain-like"/>
    <property type="match status" value="1"/>
</dbReference>
<dbReference type="GO" id="GO:0005385">
    <property type="term" value="F:zinc ion transmembrane transporter activity"/>
    <property type="evidence" value="ECO:0007669"/>
    <property type="project" value="TreeGrafter"/>
</dbReference>
<dbReference type="EMBL" id="AMRV01000003">
    <property type="protein sequence ID" value="EMD83344.1"/>
    <property type="molecule type" value="Genomic_DNA"/>
</dbReference>
<evidence type="ECO:0000259" key="7">
    <source>
        <dbReference type="Pfam" id="PF01545"/>
    </source>
</evidence>
<sequence length="194" mass="20418">MLIIVLVLNAAMFLAEFGAGLAADSTALMADSVDMLGDALVYGLSLYAMARSARWKAGAAVAKGSFILIFGGLIILEAISKVSSGATPTGSLMLMFGGLALAVNLACFGLLWRYRSQDVNMSSSFECSRNDLIANGGVLLAGGAVMITALPWPDLVIGLLIAAVFLRSAWRVLAEAWPMLMNRQTAIPREENSA</sequence>
<keyword evidence="3" id="KW-0813">Transport</keyword>
<dbReference type="PANTHER" id="PTHR11562:SF17">
    <property type="entry name" value="RE54080P-RELATED"/>
    <property type="match status" value="1"/>
</dbReference>
<gene>
    <name evidence="8" type="ORF">C725_1245</name>
</gene>
<keyword evidence="3" id="KW-0864">Zinc transport</keyword>
<comment type="caution">
    <text evidence="8">The sequence shown here is derived from an EMBL/GenBank/DDBJ whole genome shotgun (WGS) entry which is preliminary data.</text>
</comment>
<proteinExistence type="predicted"/>
<dbReference type="InterPro" id="IPR058533">
    <property type="entry name" value="Cation_efflux_TM"/>
</dbReference>
<reference evidence="8 9" key="1">
    <citation type="journal article" date="2013" name="Genome Announc.">
        <title>Draft Genome Sequence of Strain JLT2015T, Belonging to the Family Sphingomonadaceae of the Alphaproteobacteria.</title>
        <authorList>
            <person name="Tang K."/>
            <person name="Liu K."/>
            <person name="Li S."/>
            <person name="Jiao N."/>
        </authorList>
    </citation>
    <scope>NUCLEOTIDE SEQUENCE [LARGE SCALE GENOMIC DNA]</scope>
    <source>
        <strain evidence="8 9">JLT2015</strain>
    </source>
</reference>
<feature type="transmembrane region" description="Helical" evidence="6">
    <location>
        <begin position="32"/>
        <end position="50"/>
    </location>
</feature>
<evidence type="ECO:0000256" key="2">
    <source>
        <dbReference type="ARBA" id="ARBA00022692"/>
    </source>
</evidence>
<feature type="transmembrane region" description="Helical" evidence="6">
    <location>
        <begin position="91"/>
        <end position="112"/>
    </location>
</feature>
<dbReference type="Proteomes" id="UP000011717">
    <property type="component" value="Unassembled WGS sequence"/>
</dbReference>
<feature type="transmembrane region" description="Helical" evidence="6">
    <location>
        <begin position="57"/>
        <end position="79"/>
    </location>
</feature>
<protein>
    <submittedName>
        <fullName evidence="8">Cobalt-zinc-cadmium resistance protein CzcD</fullName>
    </submittedName>
</protein>
<evidence type="ECO:0000256" key="1">
    <source>
        <dbReference type="ARBA" id="ARBA00004141"/>
    </source>
</evidence>
<keyword evidence="2 6" id="KW-0812">Transmembrane</keyword>
<dbReference type="PANTHER" id="PTHR11562">
    <property type="entry name" value="CATION EFFLUX PROTEIN/ ZINC TRANSPORTER"/>
    <property type="match status" value="1"/>
</dbReference>
<evidence type="ECO:0000256" key="4">
    <source>
        <dbReference type="ARBA" id="ARBA00022989"/>
    </source>
</evidence>
<keyword evidence="5 6" id="KW-0472">Membrane</keyword>
<evidence type="ECO:0000256" key="3">
    <source>
        <dbReference type="ARBA" id="ARBA00022906"/>
    </source>
</evidence>
<dbReference type="NCBIfam" id="TIGR01297">
    <property type="entry name" value="CDF"/>
    <property type="match status" value="1"/>
</dbReference>